<comment type="caution">
    <text evidence="1">The sequence shown here is derived from an EMBL/GenBank/DDBJ whole genome shotgun (WGS) entry which is preliminary data.</text>
</comment>
<gene>
    <name evidence="1" type="ORF">C823_04617</name>
</gene>
<protein>
    <submittedName>
        <fullName evidence="1">Uncharacterized protein</fullName>
    </submittedName>
</protein>
<keyword evidence="2" id="KW-1185">Reference proteome</keyword>
<dbReference type="Proteomes" id="UP000012589">
    <property type="component" value="Unassembled WGS sequence"/>
</dbReference>
<dbReference type="EMBL" id="AQFT01000134">
    <property type="protein sequence ID" value="EMZ21369.1"/>
    <property type="molecule type" value="Genomic_DNA"/>
</dbReference>
<name>N2AAK7_9FIRM</name>
<dbReference type="HOGENOM" id="CLU_805379_0_0_9"/>
<reference evidence="1 2" key="1">
    <citation type="journal article" date="2014" name="Genome Announc.">
        <title>Draft genome sequences of the altered schaedler flora, a defined bacterial community from gnotobiotic mice.</title>
        <authorList>
            <person name="Wannemuehler M.J."/>
            <person name="Overstreet A.M."/>
            <person name="Ward D.V."/>
            <person name="Phillips G.J."/>
        </authorList>
    </citation>
    <scope>NUCLEOTIDE SEQUENCE [LARGE SCALE GENOMIC DNA]</scope>
    <source>
        <strain evidence="1 2">ASF492</strain>
    </source>
</reference>
<evidence type="ECO:0000313" key="1">
    <source>
        <dbReference type="EMBL" id="EMZ21369.1"/>
    </source>
</evidence>
<proteinExistence type="predicted"/>
<feature type="non-terminal residue" evidence="1">
    <location>
        <position position="345"/>
    </location>
</feature>
<sequence>MADTTKKPNTVKSIGKKVADNGNADDYVYIPIGADADNVDRPDGSTVEDSLVNIESKKVEIIPVETLPTNDIKEYPFVYALVRPNETKGILYEYRNNEWIPYGNGSNGIWLGTKEECAKEFNNIENGTIVIIINKNEDTGETHTHDYVCFVTKEPTYSQSGIKTYICYLCGDSYTEEVPALVDSIKPAGVIRIGNNEYSSWKDSISFDTYYKDNQSVSIEATDNETGVKEIAYYLATSAISLSDIGSVNWTVYNDTFEIAPNNNYIVYVRIKDNSDNVTYICSDGIVMDNIPPVFEGLQDGGTYPTGTVLTVEEGAILTVNGQTVDLVNNTYTFSEVMDNCILSI</sequence>
<dbReference type="eggNOG" id="COG3210">
    <property type="taxonomic scope" value="Bacteria"/>
</dbReference>
<accession>N2AAK7</accession>
<organism evidence="1 2">
    <name type="scientific">Eubacterium plexicaudatum ASF492</name>
    <dbReference type="NCBI Taxonomy" id="1235802"/>
    <lineage>
        <taxon>Bacteria</taxon>
        <taxon>Bacillati</taxon>
        <taxon>Bacillota</taxon>
        <taxon>Clostridia</taxon>
        <taxon>Eubacteriales</taxon>
        <taxon>Eubacteriaceae</taxon>
        <taxon>Eubacterium</taxon>
    </lineage>
</organism>
<dbReference type="AlphaFoldDB" id="N2AAK7"/>
<evidence type="ECO:0000313" key="2">
    <source>
        <dbReference type="Proteomes" id="UP000012589"/>
    </source>
</evidence>
<dbReference type="STRING" id="1235802.C823_04617"/>